<dbReference type="Proteomes" id="UP000095283">
    <property type="component" value="Unplaced"/>
</dbReference>
<evidence type="ECO:0000313" key="3">
    <source>
        <dbReference type="WBParaSite" id="Hba_21053"/>
    </source>
</evidence>
<name>A0A1I7XU87_HETBA</name>
<sequence>MPQQGTATKSIKEHTLHQNELGQDCMKKTGDYHYLLDKFELIEVVEIETIVVFYLLLTKYEHEVESSFTWKYDLSLTSILPGNIERPRLFSSAIDQPPYRSRVDGNGQREGMRGRSGQTLIIKRAGVMVNTRREMDSDQSIGLQACSARPTDSRRSFYYKGRKTKTKTITAKVDIQRIERNGRNEFEREYRLGSFQPQLIP</sequence>
<keyword evidence="2" id="KW-1185">Reference proteome</keyword>
<organism evidence="2 3">
    <name type="scientific">Heterorhabditis bacteriophora</name>
    <name type="common">Entomopathogenic nematode worm</name>
    <dbReference type="NCBI Taxonomy" id="37862"/>
    <lineage>
        <taxon>Eukaryota</taxon>
        <taxon>Metazoa</taxon>
        <taxon>Ecdysozoa</taxon>
        <taxon>Nematoda</taxon>
        <taxon>Chromadorea</taxon>
        <taxon>Rhabditida</taxon>
        <taxon>Rhabditina</taxon>
        <taxon>Rhabditomorpha</taxon>
        <taxon>Strongyloidea</taxon>
        <taxon>Heterorhabditidae</taxon>
        <taxon>Heterorhabditis</taxon>
    </lineage>
</organism>
<evidence type="ECO:0000313" key="2">
    <source>
        <dbReference type="Proteomes" id="UP000095283"/>
    </source>
</evidence>
<reference evidence="3" key="1">
    <citation type="submission" date="2016-11" db="UniProtKB">
        <authorList>
            <consortium name="WormBaseParasite"/>
        </authorList>
    </citation>
    <scope>IDENTIFICATION</scope>
</reference>
<evidence type="ECO:0000256" key="1">
    <source>
        <dbReference type="SAM" id="MobiDB-lite"/>
    </source>
</evidence>
<accession>A0A1I7XU87</accession>
<protein>
    <submittedName>
        <fullName evidence="3">Uncharacterized protein</fullName>
    </submittedName>
</protein>
<dbReference type="WBParaSite" id="Hba_21053">
    <property type="protein sequence ID" value="Hba_21053"/>
    <property type="gene ID" value="Hba_21053"/>
</dbReference>
<proteinExistence type="predicted"/>
<feature type="region of interest" description="Disordered" evidence="1">
    <location>
        <begin position="95"/>
        <end position="114"/>
    </location>
</feature>
<dbReference type="AlphaFoldDB" id="A0A1I7XU87"/>